<dbReference type="EMBL" id="QXFU01002112">
    <property type="protein sequence ID" value="KAE8990279.1"/>
    <property type="molecule type" value="Genomic_DNA"/>
</dbReference>
<reference evidence="4 6" key="1">
    <citation type="submission" date="2018-09" db="EMBL/GenBank/DDBJ databases">
        <title>Genomic investigation of the strawberry pathogen Phytophthora fragariae indicates pathogenicity is determined by transcriptional variation in three key races.</title>
        <authorList>
            <person name="Adams T.M."/>
            <person name="Armitage A.D."/>
            <person name="Sobczyk M.K."/>
            <person name="Bates H.J."/>
            <person name="Dunwell J.M."/>
            <person name="Nellist C.F."/>
            <person name="Harrison R.J."/>
        </authorList>
    </citation>
    <scope>NUCLEOTIDE SEQUENCE [LARGE SCALE GENOMIC DNA]</scope>
    <source>
        <strain evidence="1 4">SCRP249</strain>
        <strain evidence="2 6">SCRP324</strain>
        <strain evidence="3 5">SCRP333</strain>
    </source>
</reference>
<evidence type="ECO:0000313" key="3">
    <source>
        <dbReference type="EMBL" id="KAE9306907.1"/>
    </source>
</evidence>
<dbReference type="AlphaFoldDB" id="A0A6A3J4W2"/>
<dbReference type="Proteomes" id="UP000435112">
    <property type="component" value="Unassembled WGS sequence"/>
</dbReference>
<evidence type="ECO:0000313" key="2">
    <source>
        <dbReference type="EMBL" id="KAE8990279.1"/>
    </source>
</evidence>
<dbReference type="EMBL" id="QXFV01002922">
    <property type="protein sequence ID" value="KAE8981797.1"/>
    <property type="molecule type" value="Genomic_DNA"/>
</dbReference>
<gene>
    <name evidence="1" type="ORF">PR001_g23897</name>
    <name evidence="2" type="ORF">PR002_g21197</name>
    <name evidence="3" type="ORF">PR003_g21129</name>
</gene>
<organism evidence="2 6">
    <name type="scientific">Phytophthora rubi</name>
    <dbReference type="NCBI Taxonomy" id="129364"/>
    <lineage>
        <taxon>Eukaryota</taxon>
        <taxon>Sar</taxon>
        <taxon>Stramenopiles</taxon>
        <taxon>Oomycota</taxon>
        <taxon>Peronosporomycetes</taxon>
        <taxon>Peronosporales</taxon>
        <taxon>Peronosporaceae</taxon>
        <taxon>Phytophthora</taxon>
    </lineage>
</organism>
<evidence type="ECO:0000313" key="1">
    <source>
        <dbReference type="EMBL" id="KAE8981797.1"/>
    </source>
</evidence>
<protein>
    <submittedName>
        <fullName evidence="2">Uncharacterized protein</fullName>
    </submittedName>
</protein>
<dbReference type="EMBL" id="QXFT01001950">
    <property type="protein sequence ID" value="KAE9306907.1"/>
    <property type="molecule type" value="Genomic_DNA"/>
</dbReference>
<keyword evidence="5" id="KW-1185">Reference proteome</keyword>
<evidence type="ECO:0000313" key="5">
    <source>
        <dbReference type="Proteomes" id="UP000434957"/>
    </source>
</evidence>
<dbReference type="Proteomes" id="UP000429607">
    <property type="component" value="Unassembled WGS sequence"/>
</dbReference>
<name>A0A6A3J4W2_9STRA</name>
<dbReference type="Proteomes" id="UP000434957">
    <property type="component" value="Unassembled WGS sequence"/>
</dbReference>
<accession>A0A6A3J4W2</accession>
<comment type="caution">
    <text evidence="2">The sequence shown here is derived from an EMBL/GenBank/DDBJ whole genome shotgun (WGS) entry which is preliminary data.</text>
</comment>
<sequence>MAEILSAVSLVVAVRIFGSLFSVIKSSQSCSCTITPASHCKAAFARLSALAFHTRFTWSRSWTDHAPSWRRAFCLSRVSAGALQSISPFICRITKLESPQITRHVRS</sequence>
<proteinExistence type="predicted"/>
<evidence type="ECO:0000313" key="4">
    <source>
        <dbReference type="Proteomes" id="UP000429607"/>
    </source>
</evidence>
<evidence type="ECO:0000313" key="6">
    <source>
        <dbReference type="Proteomes" id="UP000435112"/>
    </source>
</evidence>